<dbReference type="EC" id="2.1.1.72" evidence="2"/>
<dbReference type="Pfam" id="PF01555">
    <property type="entry name" value="N6_N4_Mtase"/>
    <property type="match status" value="1"/>
</dbReference>
<evidence type="ECO:0000256" key="6">
    <source>
        <dbReference type="ARBA" id="ARBA00047942"/>
    </source>
</evidence>
<dbReference type="InterPro" id="IPR002941">
    <property type="entry name" value="DNA_methylase_N4/N6"/>
</dbReference>
<evidence type="ECO:0000256" key="2">
    <source>
        <dbReference type="ARBA" id="ARBA00011900"/>
    </source>
</evidence>
<keyword evidence="4 9" id="KW-0808">Transferase</keyword>
<sequence length="626" mass="71487">MNKIDHNDPLSKSADIVSENIQQLQQLFPEVFKEGKIDWQELQATLGDHIDAENERFSFSWNGKSNARKEAQKPSTGTLRPAPEESVDWENTQNLYIEGDNLEVLKLLQKSYHQKVKMIYIDPPYNTGKDFVYKDNYKDNLSNYLELTGQKDEDGRKLSTNSDASGRYHSNWLNMMYPRLKLARNLLTEDGVIFISIDDNEVDNLRKICNEIFGEENFISQAGWQKVYSPKNQARYLSNDYEFVLIYAKHLNNFQIGLLPRTEKMNKRYKNLDSDSRGNWKSGDLVAAGERTGGHYIIKNPTTGEEYDVPQGKHWAYSEPKMRELLIDNRIYFGKDGTSFPSSKQFLSEVKQGRVASSFFSYTDYGHTDEAKKDFIKLFGESGKTIFETLKPVRLIENLMRIANVKANDVFIDFFSGSSTSAQSVMNFNLKEELDIKHIQVQFPEPTEETSEAYKFGYKTIAEIGKQRIKLAGKKITEEHPEKAKDLDLGFKVFKLDSSNIKAWSPEAENLEQNLLDAVENIKEGRSESDLLFEILLKYGLDLTLPITEHEIAGAKVFNVGAGALLVCLADNITVAVAEGIAELKKELNPEICRVVFKDNGFKDSAEKTNVMQKLKQHNIEEVRSI</sequence>
<dbReference type="GO" id="GO:0009007">
    <property type="term" value="F:site-specific DNA-methyltransferase (adenine-specific) activity"/>
    <property type="evidence" value="ECO:0007669"/>
    <property type="project" value="UniProtKB-EC"/>
</dbReference>
<organism evidence="9 10">
    <name type="scientific">Polaribacter pectinis</name>
    <dbReference type="NCBI Taxonomy" id="2738844"/>
    <lineage>
        <taxon>Bacteria</taxon>
        <taxon>Pseudomonadati</taxon>
        <taxon>Bacteroidota</taxon>
        <taxon>Flavobacteriia</taxon>
        <taxon>Flavobacteriales</taxon>
        <taxon>Flavobacteriaceae</taxon>
    </lineage>
</organism>
<dbReference type="EMBL" id="CP060695">
    <property type="protein sequence ID" value="QNM84915.1"/>
    <property type="molecule type" value="Genomic_DNA"/>
</dbReference>
<evidence type="ECO:0000313" key="9">
    <source>
        <dbReference type="EMBL" id="QNM84915.1"/>
    </source>
</evidence>
<gene>
    <name evidence="9" type="ORF">H9W90_12035</name>
</gene>
<evidence type="ECO:0000259" key="8">
    <source>
        <dbReference type="Pfam" id="PF01555"/>
    </source>
</evidence>
<keyword evidence="10" id="KW-1185">Reference proteome</keyword>
<comment type="catalytic activity">
    <reaction evidence="6">
        <text>a 2'-deoxyadenosine in DNA + S-adenosyl-L-methionine = an N(6)-methyl-2'-deoxyadenosine in DNA + S-adenosyl-L-homocysteine + H(+)</text>
        <dbReference type="Rhea" id="RHEA:15197"/>
        <dbReference type="Rhea" id="RHEA-COMP:12418"/>
        <dbReference type="Rhea" id="RHEA-COMP:12419"/>
        <dbReference type="ChEBI" id="CHEBI:15378"/>
        <dbReference type="ChEBI" id="CHEBI:57856"/>
        <dbReference type="ChEBI" id="CHEBI:59789"/>
        <dbReference type="ChEBI" id="CHEBI:90615"/>
        <dbReference type="ChEBI" id="CHEBI:90616"/>
        <dbReference type="EC" id="2.1.1.72"/>
    </reaction>
</comment>
<dbReference type="Proteomes" id="UP000515808">
    <property type="component" value="Chromosome"/>
</dbReference>
<evidence type="ECO:0000256" key="3">
    <source>
        <dbReference type="ARBA" id="ARBA00022603"/>
    </source>
</evidence>
<dbReference type="PRINTS" id="PR00506">
    <property type="entry name" value="D21N6MTFRASE"/>
</dbReference>
<dbReference type="GO" id="GO:0003677">
    <property type="term" value="F:DNA binding"/>
    <property type="evidence" value="ECO:0007669"/>
    <property type="project" value="InterPro"/>
</dbReference>
<dbReference type="KEGG" id="ppec:H9W90_12035"/>
<evidence type="ECO:0000256" key="7">
    <source>
        <dbReference type="SAM" id="MobiDB-lite"/>
    </source>
</evidence>
<feature type="region of interest" description="Disordered" evidence="7">
    <location>
        <begin position="61"/>
        <end position="85"/>
    </location>
</feature>
<reference evidence="9 10" key="1">
    <citation type="submission" date="2020-08" db="EMBL/GenBank/DDBJ databases">
        <title>Polaribacter sp. L12M9 isolated from gut of the Korean scallop.</title>
        <authorList>
            <person name="Jeong Y.S."/>
        </authorList>
    </citation>
    <scope>NUCLEOTIDE SEQUENCE [LARGE SCALE GENOMIC DNA]</scope>
    <source>
        <strain evidence="9 10">L12M9</strain>
    </source>
</reference>
<dbReference type="RefSeq" id="WP_187481835.1">
    <property type="nucleotide sequence ID" value="NZ_CP060695.1"/>
</dbReference>
<proteinExistence type="inferred from homology"/>
<dbReference type="GO" id="GO:0032259">
    <property type="term" value="P:methylation"/>
    <property type="evidence" value="ECO:0007669"/>
    <property type="project" value="UniProtKB-KW"/>
</dbReference>
<dbReference type="InterPro" id="IPR002052">
    <property type="entry name" value="DNA_methylase_N6_adenine_CS"/>
</dbReference>
<evidence type="ECO:0000256" key="1">
    <source>
        <dbReference type="ARBA" id="ARBA00006594"/>
    </source>
</evidence>
<dbReference type="InterPro" id="IPR002295">
    <property type="entry name" value="N4/N6-MTase_EcoPI_Mod-like"/>
</dbReference>
<protein>
    <recommendedName>
        <fullName evidence="2">site-specific DNA-methyltransferase (adenine-specific)</fullName>
        <ecNumber evidence="2">2.1.1.72</ecNumber>
    </recommendedName>
</protein>
<dbReference type="AlphaFoldDB" id="A0A7G9L8G6"/>
<dbReference type="PROSITE" id="PS00092">
    <property type="entry name" value="N6_MTASE"/>
    <property type="match status" value="1"/>
</dbReference>
<dbReference type="PIRSF" id="PIRSF015855">
    <property type="entry name" value="TypeIII_Mtase_mKpnI"/>
    <property type="match status" value="1"/>
</dbReference>
<accession>A0A7G9L8G6</accession>
<evidence type="ECO:0000256" key="5">
    <source>
        <dbReference type="ARBA" id="ARBA00022691"/>
    </source>
</evidence>
<feature type="domain" description="DNA methylase N-4/N-6" evidence="8">
    <location>
        <begin position="116"/>
        <end position="429"/>
    </location>
</feature>
<comment type="similarity">
    <text evidence="1">Belongs to the N(4)/N(6)-methyltransferase family.</text>
</comment>
<keyword evidence="5" id="KW-0949">S-adenosyl-L-methionine</keyword>
<dbReference type="Gene3D" id="3.40.50.150">
    <property type="entry name" value="Vaccinia Virus protein VP39"/>
    <property type="match status" value="1"/>
</dbReference>
<keyword evidence="3 9" id="KW-0489">Methyltransferase</keyword>
<dbReference type="GO" id="GO:0008170">
    <property type="term" value="F:N-methyltransferase activity"/>
    <property type="evidence" value="ECO:0007669"/>
    <property type="project" value="InterPro"/>
</dbReference>
<evidence type="ECO:0000256" key="4">
    <source>
        <dbReference type="ARBA" id="ARBA00022679"/>
    </source>
</evidence>
<dbReference type="InterPro" id="IPR029063">
    <property type="entry name" value="SAM-dependent_MTases_sf"/>
</dbReference>
<name>A0A7G9L8G6_9FLAO</name>
<evidence type="ECO:0000313" key="10">
    <source>
        <dbReference type="Proteomes" id="UP000515808"/>
    </source>
</evidence>
<dbReference type="REBASE" id="442825">
    <property type="entry name" value="M.PspL12M9ORF12035P"/>
</dbReference>
<dbReference type="SUPFAM" id="SSF53335">
    <property type="entry name" value="S-adenosyl-L-methionine-dependent methyltransferases"/>
    <property type="match status" value="1"/>
</dbReference>